<reference evidence="4" key="1">
    <citation type="submission" date="2020-09" db="EMBL/GenBank/DDBJ databases">
        <authorList>
            <person name="Kim M.K."/>
        </authorList>
    </citation>
    <scope>NUCLEOTIDE SEQUENCE</scope>
    <source>
        <strain evidence="4">BT664</strain>
    </source>
</reference>
<dbReference type="InterPro" id="IPR028994">
    <property type="entry name" value="Integrin_alpha_N"/>
</dbReference>
<comment type="caution">
    <text evidence="4">The sequence shown here is derived from an EMBL/GenBank/DDBJ whole genome shotgun (WGS) entry which is preliminary data.</text>
</comment>
<evidence type="ECO:0000256" key="1">
    <source>
        <dbReference type="ARBA" id="ARBA00005662"/>
    </source>
</evidence>
<feature type="domain" description="Capsule synthesis protein CapA" evidence="3">
    <location>
        <begin position="27"/>
        <end position="260"/>
    </location>
</feature>
<comment type="similarity">
    <text evidence="1">Belongs to the CapA family.</text>
</comment>
<dbReference type="PANTHER" id="PTHR33393:SF11">
    <property type="entry name" value="POLYGLUTAMINE SYNTHESIS ACCESSORY PROTEIN RV0574C-RELATED"/>
    <property type="match status" value="1"/>
</dbReference>
<evidence type="ECO:0000259" key="3">
    <source>
        <dbReference type="SMART" id="SM00854"/>
    </source>
</evidence>
<dbReference type="Proteomes" id="UP000612233">
    <property type="component" value="Unassembled WGS sequence"/>
</dbReference>
<evidence type="ECO:0000313" key="4">
    <source>
        <dbReference type="EMBL" id="MBD2770195.1"/>
    </source>
</evidence>
<feature type="signal peptide" evidence="2">
    <location>
        <begin position="1"/>
        <end position="18"/>
    </location>
</feature>
<name>A0A927BG04_9BACT</name>
<proteinExistence type="inferred from homology"/>
<dbReference type="RefSeq" id="WP_191007006.1">
    <property type="nucleotide sequence ID" value="NZ_JACXAD010000030.1"/>
</dbReference>
<dbReference type="SUPFAM" id="SSF56300">
    <property type="entry name" value="Metallo-dependent phosphatases"/>
    <property type="match status" value="1"/>
</dbReference>
<dbReference type="PANTHER" id="PTHR33393">
    <property type="entry name" value="POLYGLUTAMINE SYNTHESIS ACCESSORY PROTEIN RV0574C-RELATED"/>
    <property type="match status" value="1"/>
</dbReference>
<dbReference type="InterPro" id="IPR052169">
    <property type="entry name" value="CW_Biosynth-Accessory"/>
</dbReference>
<dbReference type="PROSITE" id="PS51257">
    <property type="entry name" value="PROKAR_LIPOPROTEIN"/>
    <property type="match status" value="1"/>
</dbReference>
<organism evidence="4 5">
    <name type="scientific">Hymenobacter montanus</name>
    <dbReference type="NCBI Taxonomy" id="2771359"/>
    <lineage>
        <taxon>Bacteria</taxon>
        <taxon>Pseudomonadati</taxon>
        <taxon>Bacteroidota</taxon>
        <taxon>Cytophagia</taxon>
        <taxon>Cytophagales</taxon>
        <taxon>Hymenobacteraceae</taxon>
        <taxon>Hymenobacter</taxon>
    </lineage>
</organism>
<sequence>MHLRISILAGLLVGTTLAACQPELPLRVSVVGDVLLARSVPTALARDSSALAHRARTWWADSRYVIGNLECPLTTTHQPVAKPFVFRGAPSWAGWLRRLGFTHVSLANNHTLDQHLTGLRDTYQAVRATNVGALGYQPDSTAGCLPTLLGADSSVAVLAYSAFRGTMAGESCVCGGHFRALCERLATYKTLFPKRAVLVYLHWGTEYAGLPTREQRQQARTLIDCGAAAVVGAHPHVVQTVEYYRGRPILYSLGNFLFDQQGSATDLAVQADFDLRDGRVVGTFIRPLQLVGAVPQTANAPAQAGLAARIRRYSPAVRLVPDGTGSGWRLQPVGAGAEFDSVAGFFERRVAVAGPAGPTTARLRYLPYARQSQVWVPTANGGYSTLTFRFPVYAFGTGDVDNDGYADVLIGPIKPTRFDGARHRRLFVYFLDSTGQLQPRWRGSRLSYRLLYFKTVRTPPGPTYVRTLEQAPNGRYCVGRYHWQGFGLTLDGFLAPRQSLDAAYRDFVL</sequence>
<keyword evidence="2" id="KW-0732">Signal</keyword>
<dbReference type="SUPFAM" id="SSF69318">
    <property type="entry name" value="Integrin alpha N-terminal domain"/>
    <property type="match status" value="1"/>
</dbReference>
<keyword evidence="5" id="KW-1185">Reference proteome</keyword>
<dbReference type="InterPro" id="IPR019079">
    <property type="entry name" value="Capsule_synth_CapA"/>
</dbReference>
<dbReference type="InterPro" id="IPR029052">
    <property type="entry name" value="Metallo-depent_PP-like"/>
</dbReference>
<gene>
    <name evidence="4" type="ORF">IC235_20105</name>
</gene>
<evidence type="ECO:0000256" key="2">
    <source>
        <dbReference type="SAM" id="SignalP"/>
    </source>
</evidence>
<evidence type="ECO:0000313" key="5">
    <source>
        <dbReference type="Proteomes" id="UP000612233"/>
    </source>
</evidence>
<feature type="chain" id="PRO_5037909004" evidence="2">
    <location>
        <begin position="19"/>
        <end position="509"/>
    </location>
</feature>
<dbReference type="AlphaFoldDB" id="A0A927BG04"/>
<dbReference type="SMART" id="SM00854">
    <property type="entry name" value="PGA_cap"/>
    <property type="match status" value="1"/>
</dbReference>
<protein>
    <submittedName>
        <fullName evidence="4">CapA family protein</fullName>
    </submittedName>
</protein>
<dbReference type="CDD" id="cd07381">
    <property type="entry name" value="MPP_CapA"/>
    <property type="match status" value="1"/>
</dbReference>
<accession>A0A927BG04</accession>
<dbReference type="Pfam" id="PF09587">
    <property type="entry name" value="PGA_cap"/>
    <property type="match status" value="1"/>
</dbReference>
<dbReference type="EMBL" id="JACXAD010000030">
    <property type="protein sequence ID" value="MBD2770195.1"/>
    <property type="molecule type" value="Genomic_DNA"/>
</dbReference>